<dbReference type="Gene3D" id="1.10.287.70">
    <property type="match status" value="1"/>
</dbReference>
<reference evidence="4 5" key="1">
    <citation type="submission" date="2014-06" db="EMBL/GenBank/DDBJ databases">
        <authorList>
            <person name="Swart Estienne"/>
        </authorList>
    </citation>
    <scope>NUCLEOTIDE SEQUENCE [LARGE SCALE GENOMIC DNA]</scope>
    <source>
        <strain evidence="4 5">130c</strain>
    </source>
</reference>
<dbReference type="SUPFAM" id="SSF51206">
    <property type="entry name" value="cAMP-binding domain-like"/>
    <property type="match status" value="1"/>
</dbReference>
<evidence type="ECO:0000256" key="1">
    <source>
        <dbReference type="SAM" id="Coils"/>
    </source>
</evidence>
<keyword evidence="2" id="KW-1133">Transmembrane helix</keyword>
<gene>
    <name evidence="4" type="primary">Contig11470.g12270</name>
    <name evidence="4" type="ORF">STYLEM_15407</name>
</gene>
<protein>
    <recommendedName>
        <fullName evidence="3">Cyclic nucleotide-binding domain-containing protein</fullName>
    </recommendedName>
</protein>
<dbReference type="OMA" id="ILATEYI"/>
<evidence type="ECO:0000313" key="4">
    <source>
        <dbReference type="EMBL" id="CDW86313.1"/>
    </source>
</evidence>
<accession>A0A078AZU2</accession>
<name>A0A078AZU2_STYLE</name>
<dbReference type="InterPro" id="IPR013099">
    <property type="entry name" value="K_chnl_dom"/>
</dbReference>
<feature type="coiled-coil region" evidence="1">
    <location>
        <begin position="15"/>
        <end position="81"/>
    </location>
</feature>
<dbReference type="Pfam" id="PF07885">
    <property type="entry name" value="Ion_trans_2"/>
    <property type="match status" value="1"/>
</dbReference>
<sequence>MSFFRKKEPIGDSKAGALLSDIKNLAEKKKEAQQKKEMAKFARQTEQFNEDYDIYKREYEIQEAERQIQLRESQRAEKNRQRCLKLILIIPNQSRFKPFWDFILFLACIGEILLVPYTSLFVVDLIASIPTLVSYQNENIYFLKCFRIFYFSYMLQIQKSLTFRVADILAFNRQTFLTIEYFSSFSISLIFMVHLLSCLWILIGKFLIINVNEGQSVQNSWILATEYIDKPSEDVYITALYWVITTLTTVGYGDIKGLTYQEYLFTMAVEFIGIAMFALIMGSINRILNEGDGALDIIDDKIKEVDLWLLKLDNTRSDKSIPRPLYDKIKEFIASSLRRDFDMLIEGYDFFDQLKPQLRYRVVEDVFFEFKQRFNYFFYEGDANFRASKEFVSYFICNLYCRIYVPNQIIIRKHDRFAEMYLIESGNVMLSLKTKWQNEYFKLPSQTYFGDYQILLNYISKECYTSGHKETRMMCIRKKTLIELLEKFPLIYDFYVERAKKRRVEFRRIKAIYLEEHNLNSESEDEDRQLKTRSSVEIASPKDPLPLIAQNNGKNAAIPDFLLDTEYYFKRDTLQRSEVLLEQEDENEAISKKLNKEQQEEEDRFKQDKTSIMITKIECQIDDTNKALLKMKQLLGKNSEITSEYFDKVIRGAPDSVRPNIEQLSKIIAKMQIILNKPQ</sequence>
<feature type="transmembrane region" description="Helical" evidence="2">
    <location>
        <begin position="264"/>
        <end position="284"/>
    </location>
</feature>
<dbReference type="Gene3D" id="2.60.120.10">
    <property type="entry name" value="Jelly Rolls"/>
    <property type="match status" value="1"/>
</dbReference>
<dbReference type="InterPro" id="IPR018490">
    <property type="entry name" value="cNMP-bd_dom_sf"/>
</dbReference>
<evidence type="ECO:0000259" key="3">
    <source>
        <dbReference type="PROSITE" id="PS50042"/>
    </source>
</evidence>
<organism evidence="4 5">
    <name type="scientific">Stylonychia lemnae</name>
    <name type="common">Ciliate</name>
    <dbReference type="NCBI Taxonomy" id="5949"/>
    <lineage>
        <taxon>Eukaryota</taxon>
        <taxon>Sar</taxon>
        <taxon>Alveolata</taxon>
        <taxon>Ciliophora</taxon>
        <taxon>Intramacronucleata</taxon>
        <taxon>Spirotrichea</taxon>
        <taxon>Stichotrichia</taxon>
        <taxon>Sporadotrichida</taxon>
        <taxon>Oxytrichidae</taxon>
        <taxon>Stylonychinae</taxon>
        <taxon>Stylonychia</taxon>
    </lineage>
</organism>
<proteinExistence type="predicted"/>
<feature type="transmembrane region" description="Helical" evidence="2">
    <location>
        <begin position="235"/>
        <end position="252"/>
    </location>
</feature>
<feature type="transmembrane region" description="Helical" evidence="2">
    <location>
        <begin position="102"/>
        <end position="127"/>
    </location>
</feature>
<dbReference type="SUPFAM" id="SSF81324">
    <property type="entry name" value="Voltage-gated potassium channels"/>
    <property type="match status" value="1"/>
</dbReference>
<evidence type="ECO:0000313" key="5">
    <source>
        <dbReference type="Proteomes" id="UP000039865"/>
    </source>
</evidence>
<dbReference type="AlphaFoldDB" id="A0A078AZU2"/>
<keyword evidence="2" id="KW-0472">Membrane</keyword>
<keyword evidence="5" id="KW-1185">Reference proteome</keyword>
<dbReference type="InterPro" id="IPR014710">
    <property type="entry name" value="RmlC-like_jellyroll"/>
</dbReference>
<dbReference type="PROSITE" id="PS50042">
    <property type="entry name" value="CNMP_BINDING_3"/>
    <property type="match status" value="1"/>
</dbReference>
<dbReference type="PANTHER" id="PTHR47823:SF9">
    <property type="entry name" value="CHROMOSOME UNDETERMINED SCAFFOLD_10, WHOLE GENOME SHOTGUN SEQUENCE"/>
    <property type="match status" value="1"/>
</dbReference>
<keyword evidence="1" id="KW-0175">Coiled coil</keyword>
<dbReference type="InterPro" id="IPR000595">
    <property type="entry name" value="cNMP-bd_dom"/>
</dbReference>
<dbReference type="EMBL" id="CCKQ01014537">
    <property type="protein sequence ID" value="CDW86313.1"/>
    <property type="molecule type" value="Genomic_DNA"/>
</dbReference>
<evidence type="ECO:0000256" key="2">
    <source>
        <dbReference type="SAM" id="Phobius"/>
    </source>
</evidence>
<dbReference type="PANTHER" id="PTHR47823">
    <property type="entry name" value="ION_TRANS DOMAIN-CONTAINING PROTEIN"/>
    <property type="match status" value="1"/>
</dbReference>
<dbReference type="Proteomes" id="UP000039865">
    <property type="component" value="Unassembled WGS sequence"/>
</dbReference>
<feature type="domain" description="Cyclic nucleotide-binding" evidence="3">
    <location>
        <begin position="404"/>
        <end position="502"/>
    </location>
</feature>
<feature type="transmembrane region" description="Helical" evidence="2">
    <location>
        <begin position="178"/>
        <end position="203"/>
    </location>
</feature>
<keyword evidence="2" id="KW-0812">Transmembrane</keyword>
<dbReference type="OrthoDB" id="417811at2759"/>
<dbReference type="InParanoid" id="A0A078AZU2"/>